<keyword evidence="3" id="KW-1185">Reference proteome</keyword>
<evidence type="ECO:0000259" key="1">
    <source>
        <dbReference type="PROSITE" id="PS00028"/>
    </source>
</evidence>
<accession>A0ABP9XZ53</accession>
<dbReference type="Proteomes" id="UP001476247">
    <property type="component" value="Unassembled WGS sequence"/>
</dbReference>
<evidence type="ECO:0000313" key="3">
    <source>
        <dbReference type="Proteomes" id="UP001476247"/>
    </source>
</evidence>
<feature type="domain" description="C2H2-type" evidence="1">
    <location>
        <begin position="17"/>
        <end position="38"/>
    </location>
</feature>
<sequence>MDSENSTSESALNRYTCNECDLSFDSSAKRRSHSFSRHPPLLAFDQHGATITVEANDEGDMVCPFCSSRLTGLSSFQNHLSRLHPAEPKPRKLENKRTIEQFSFEDGCSDVLQVSNETKKQQCGGLATYYDLLPVKLAIKKQGSNTTDNNMFLSLFMNNSSQNALDRFIDPSSKFEAQLIYNTDHTTDSTTDSTTASSSTSTT</sequence>
<dbReference type="InterPro" id="IPR013087">
    <property type="entry name" value="Znf_C2H2_type"/>
</dbReference>
<reference evidence="2 3" key="1">
    <citation type="submission" date="2024-04" db="EMBL/GenBank/DDBJ databases">
        <title>genome sequences of Mucor flavus KT1a and Helicostylum pulchrum KT1b strains isolation_sourced from the surface of a dry-aged beef.</title>
        <authorList>
            <person name="Toyotome T."/>
            <person name="Hosono M."/>
            <person name="Torimaru M."/>
            <person name="Fukuda K."/>
            <person name="Mikami N."/>
        </authorList>
    </citation>
    <scope>NUCLEOTIDE SEQUENCE [LARGE SCALE GENOMIC DNA]</scope>
    <source>
        <strain evidence="2 3">KT1b</strain>
    </source>
</reference>
<dbReference type="PROSITE" id="PS00028">
    <property type="entry name" value="ZINC_FINGER_C2H2_1"/>
    <property type="match status" value="2"/>
</dbReference>
<comment type="caution">
    <text evidence="2">The sequence shown here is derived from an EMBL/GenBank/DDBJ whole genome shotgun (WGS) entry which is preliminary data.</text>
</comment>
<name>A0ABP9XZ53_9FUNG</name>
<dbReference type="SMART" id="SM00355">
    <property type="entry name" value="ZnF_C2H2"/>
    <property type="match status" value="2"/>
</dbReference>
<dbReference type="EMBL" id="BAABUJ010000014">
    <property type="protein sequence ID" value="GAA5800037.1"/>
    <property type="molecule type" value="Genomic_DNA"/>
</dbReference>
<gene>
    <name evidence="2" type="ORF">HPULCUR_005459</name>
</gene>
<proteinExistence type="predicted"/>
<organism evidence="2 3">
    <name type="scientific">Helicostylum pulchrum</name>
    <dbReference type="NCBI Taxonomy" id="562976"/>
    <lineage>
        <taxon>Eukaryota</taxon>
        <taxon>Fungi</taxon>
        <taxon>Fungi incertae sedis</taxon>
        <taxon>Mucoromycota</taxon>
        <taxon>Mucoromycotina</taxon>
        <taxon>Mucoromycetes</taxon>
        <taxon>Mucorales</taxon>
        <taxon>Mucorineae</taxon>
        <taxon>Mucoraceae</taxon>
        <taxon>Helicostylum</taxon>
    </lineage>
</organism>
<feature type="domain" description="C2H2-type" evidence="1">
    <location>
        <begin position="63"/>
        <end position="84"/>
    </location>
</feature>
<dbReference type="Gene3D" id="3.30.160.60">
    <property type="entry name" value="Classic Zinc Finger"/>
    <property type="match status" value="1"/>
</dbReference>
<protein>
    <recommendedName>
        <fullName evidence="1">C2H2-type domain-containing protein</fullName>
    </recommendedName>
</protein>
<evidence type="ECO:0000313" key="2">
    <source>
        <dbReference type="EMBL" id="GAA5800037.1"/>
    </source>
</evidence>